<feature type="region of interest" description="Disordered" evidence="1">
    <location>
        <begin position="126"/>
        <end position="145"/>
    </location>
</feature>
<protein>
    <recommendedName>
        <fullName evidence="2">Dynamin N-terminal domain-containing protein</fullName>
    </recommendedName>
</protein>
<feature type="compositionally biased region" description="Low complexity" evidence="1">
    <location>
        <begin position="136"/>
        <end position="145"/>
    </location>
</feature>
<accession>K9F3B1</accession>
<proteinExistence type="predicted"/>
<organism evidence="3 4">
    <name type="scientific">Actinobaculum massiliense ACS-171-V-Col2</name>
    <dbReference type="NCBI Taxonomy" id="883066"/>
    <lineage>
        <taxon>Bacteria</taxon>
        <taxon>Bacillati</taxon>
        <taxon>Actinomycetota</taxon>
        <taxon>Actinomycetes</taxon>
        <taxon>Actinomycetales</taxon>
        <taxon>Actinomycetaceae</taxon>
        <taxon>Actinobaculum</taxon>
    </lineage>
</organism>
<feature type="domain" description="Dynamin N-terminal" evidence="2">
    <location>
        <begin position="62"/>
        <end position="204"/>
    </location>
</feature>
<evidence type="ECO:0000259" key="2">
    <source>
        <dbReference type="Pfam" id="PF00350"/>
    </source>
</evidence>
<name>K9F3B1_9ACTO</name>
<dbReference type="HOGENOM" id="CLU_019886_0_0_11"/>
<dbReference type="PANTHER" id="PTHR42698">
    <property type="entry name" value="GTPASE ERA"/>
    <property type="match status" value="1"/>
</dbReference>
<dbReference type="PANTHER" id="PTHR42698:SF1">
    <property type="entry name" value="GTPASE ERA, MITOCHONDRIAL"/>
    <property type="match status" value="1"/>
</dbReference>
<gene>
    <name evidence="3" type="ORF">HMPREF9233_00008</name>
</gene>
<dbReference type="GO" id="GO:0043024">
    <property type="term" value="F:ribosomal small subunit binding"/>
    <property type="evidence" value="ECO:0007669"/>
    <property type="project" value="TreeGrafter"/>
</dbReference>
<sequence>MGEVDEALVGALEELRESLSELRFPLATPARESGTDGAADTVAQLSDYVIPRLRNVSAPLIAVVGGSTGSGKSTIVNSLVGEVVTRSSALRPTTRQPVLIHAVGEEQWFTPERVFPGLARVAEARSAEANSAHPGSAQPAPAEASSFAAPATNELRMVGSSALPSGLAIVDSPDIDSVVADNRQLAAQLLAAADLWIFVTTAARYADAIPWAMLDDARERHVVLAVVLNRVPAGVAQEIRPDLARELENHGLGSAPLFVIGEGPGPVDQLPSGDIEPLRGWLHGLASDAQARASVARQTLEGTLASILNRKDFILHAYTEQLAQEQALRDSAHAGVEQALGSLAEALADGQLLRGEVLRRWQEIVGTGDFMRKLESGVASVRDRISSWLRGKEQPTGEAEVAEAIEDSLQAVLVAGATGMISRIRADFERTPSGAGLATAAWGRLRPADQREEAAGRLVRDWQRATLEMLRGEGESKRTTARIAALGVNAVGVALMVVVFAQTAGLTGGEVAIAGGTAVVAQRVLEAIFGDDAVRRMAKNARTDLLERARDFFLTDAGAFLAEVDRLGISEQYLDGAGAAFDNAWRALREGEVAWR</sequence>
<keyword evidence="4" id="KW-1185">Reference proteome</keyword>
<dbReference type="InterPro" id="IPR045063">
    <property type="entry name" value="Dynamin_N"/>
</dbReference>
<dbReference type="Proteomes" id="UP000009888">
    <property type="component" value="Unassembled WGS sequence"/>
</dbReference>
<dbReference type="RefSeq" id="WP_007000226.1">
    <property type="nucleotide sequence ID" value="NZ_JH992955.1"/>
</dbReference>
<dbReference type="EMBL" id="AGWL01000001">
    <property type="protein sequence ID" value="EKU95920.1"/>
    <property type="molecule type" value="Genomic_DNA"/>
</dbReference>
<dbReference type="SUPFAM" id="SSF52540">
    <property type="entry name" value="P-loop containing nucleoside triphosphate hydrolases"/>
    <property type="match status" value="1"/>
</dbReference>
<dbReference type="InterPro" id="IPR005662">
    <property type="entry name" value="GTPase_Era-like"/>
</dbReference>
<evidence type="ECO:0000313" key="3">
    <source>
        <dbReference type="EMBL" id="EKU95920.1"/>
    </source>
</evidence>
<dbReference type="GO" id="GO:0000028">
    <property type="term" value="P:ribosomal small subunit assembly"/>
    <property type="evidence" value="ECO:0007669"/>
    <property type="project" value="TreeGrafter"/>
</dbReference>
<dbReference type="InterPro" id="IPR027417">
    <property type="entry name" value="P-loop_NTPase"/>
</dbReference>
<dbReference type="Pfam" id="PF00350">
    <property type="entry name" value="Dynamin_N"/>
    <property type="match status" value="1"/>
</dbReference>
<evidence type="ECO:0000256" key="1">
    <source>
        <dbReference type="SAM" id="MobiDB-lite"/>
    </source>
</evidence>
<comment type="caution">
    <text evidence="3">The sequence shown here is derived from an EMBL/GenBank/DDBJ whole genome shotgun (WGS) entry which is preliminary data.</text>
</comment>
<dbReference type="STRING" id="202789.GCA_001457435_00072"/>
<dbReference type="AlphaFoldDB" id="K9F3B1"/>
<dbReference type="PATRIC" id="fig|883066.3.peg.8"/>
<evidence type="ECO:0000313" key="4">
    <source>
        <dbReference type="Proteomes" id="UP000009888"/>
    </source>
</evidence>
<dbReference type="GO" id="GO:0005829">
    <property type="term" value="C:cytosol"/>
    <property type="evidence" value="ECO:0007669"/>
    <property type="project" value="TreeGrafter"/>
</dbReference>
<dbReference type="eggNOG" id="COG0699">
    <property type="taxonomic scope" value="Bacteria"/>
</dbReference>
<dbReference type="Gene3D" id="3.40.50.300">
    <property type="entry name" value="P-loop containing nucleotide triphosphate hydrolases"/>
    <property type="match status" value="1"/>
</dbReference>
<dbReference type="GO" id="GO:0019843">
    <property type="term" value="F:rRNA binding"/>
    <property type="evidence" value="ECO:0007669"/>
    <property type="project" value="TreeGrafter"/>
</dbReference>
<reference evidence="3 4" key="1">
    <citation type="submission" date="2012-09" db="EMBL/GenBank/DDBJ databases">
        <title>The Genome Sequence of Actinobaculum massiliae ACS-171-V-COL2.</title>
        <authorList>
            <consortium name="The Broad Institute Genome Sequencing Platform"/>
            <person name="Earl A."/>
            <person name="Ward D."/>
            <person name="Feldgarden M."/>
            <person name="Gevers D."/>
            <person name="Saerens B."/>
            <person name="Vaneechoutte M."/>
            <person name="Walker B."/>
            <person name="Young S.K."/>
            <person name="Zeng Q."/>
            <person name="Gargeya S."/>
            <person name="Fitzgerald M."/>
            <person name="Haas B."/>
            <person name="Abouelleil A."/>
            <person name="Alvarado L."/>
            <person name="Arachchi H.M."/>
            <person name="Berlin A."/>
            <person name="Chapman S.B."/>
            <person name="Goldberg J."/>
            <person name="Griggs A."/>
            <person name="Gujja S."/>
            <person name="Hansen M."/>
            <person name="Howarth C."/>
            <person name="Imamovic A."/>
            <person name="Larimer J."/>
            <person name="McCowen C."/>
            <person name="Montmayeur A."/>
            <person name="Murphy C."/>
            <person name="Neiman D."/>
            <person name="Pearson M."/>
            <person name="Priest M."/>
            <person name="Roberts A."/>
            <person name="Saif S."/>
            <person name="Shea T."/>
            <person name="Sisk P."/>
            <person name="Sykes S."/>
            <person name="Wortman J."/>
            <person name="Nusbaum C."/>
            <person name="Birren B."/>
        </authorList>
    </citation>
    <scope>NUCLEOTIDE SEQUENCE [LARGE SCALE GENOMIC DNA]</scope>
    <source>
        <strain evidence="4">ACS-171-V-Col2</strain>
    </source>
</reference>
<dbReference type="GO" id="GO:0005525">
    <property type="term" value="F:GTP binding"/>
    <property type="evidence" value="ECO:0007669"/>
    <property type="project" value="InterPro"/>
</dbReference>